<dbReference type="Pfam" id="PF07896">
    <property type="entry name" value="DUF1674"/>
    <property type="match status" value="1"/>
</dbReference>
<dbReference type="PANTHER" id="PTHR28524">
    <property type="entry name" value="SUCCINATE DEHYDROGENASE ASSEMBLY FACTOR 4, MITOCHONDRIAL"/>
    <property type="match status" value="1"/>
</dbReference>
<evidence type="ECO:0000313" key="4">
    <source>
        <dbReference type="EMBL" id="EPY31742.1"/>
    </source>
</evidence>
<proteinExistence type="inferred from homology"/>
<evidence type="ECO:0000313" key="5">
    <source>
        <dbReference type="Proteomes" id="UP000015354"/>
    </source>
</evidence>
<dbReference type="EMBL" id="ATMH01003283">
    <property type="protein sequence ID" value="EPY31742.1"/>
    <property type="molecule type" value="Genomic_DNA"/>
</dbReference>
<evidence type="ECO:0000256" key="1">
    <source>
        <dbReference type="ARBA" id="ARBA00005701"/>
    </source>
</evidence>
<dbReference type="Proteomes" id="UP000015354">
    <property type="component" value="Unassembled WGS sequence"/>
</dbReference>
<evidence type="ECO:0000256" key="2">
    <source>
        <dbReference type="ARBA" id="ARBA00022170"/>
    </source>
</evidence>
<evidence type="ECO:0000313" key="3">
    <source>
        <dbReference type="EMBL" id="EPY31168.1"/>
    </source>
</evidence>
<sequence length="107" mass="11891">MLRRCAPLLIGGDGDAFVSVIKDKRYLEHRLALLGKPDPTTKPPRMSEEDIKRFTSSMGSSEALFNKQAGAVPTNVVDEETGRVIGSTQLDPTRYGDWEVNGRCYDF</sequence>
<organism evidence="4 5">
    <name type="scientific">Strigomonas culicis</name>
    <dbReference type="NCBI Taxonomy" id="28005"/>
    <lineage>
        <taxon>Eukaryota</taxon>
        <taxon>Discoba</taxon>
        <taxon>Euglenozoa</taxon>
        <taxon>Kinetoplastea</taxon>
        <taxon>Metakinetoplastina</taxon>
        <taxon>Trypanosomatida</taxon>
        <taxon>Trypanosomatidae</taxon>
        <taxon>Strigomonadinae</taxon>
        <taxon>Strigomonas</taxon>
    </lineage>
</organism>
<comment type="similarity">
    <text evidence="1">Belongs to the SDHAF4 family.</text>
</comment>
<dbReference type="AlphaFoldDB" id="S9ULL7"/>
<reference evidence="4" key="2">
    <citation type="submission" date="2013-03" db="EMBL/GenBank/DDBJ databases">
        <authorList>
            <person name="Motta M.C.M."/>
            <person name="Martins A.C.A."/>
            <person name="Preta C.M.C.C."/>
            <person name="Silva R."/>
            <person name="de Souza S.S."/>
            <person name="Klein C.C."/>
            <person name="de Almeida L.G.P."/>
            <person name="Cunha O.L."/>
            <person name="Colabardini A.C."/>
            <person name="Lima B.A."/>
            <person name="Machado C.R."/>
            <person name="Soares C.M.A."/>
            <person name="de Menezes C.B.A."/>
            <person name="Bartolomeu D.C."/>
            <person name="Grisard E.C."/>
            <person name="Fantinatti-Garboggini F."/>
            <person name="Rodrigues-Luiz G.F."/>
            <person name="Wagner G."/>
            <person name="Goldman G.H."/>
            <person name="Fietto J.L.R."/>
            <person name="Ciapina L.P."/>
            <person name="Brocchi M."/>
            <person name="Elias M.C."/>
            <person name="Goldman M.H.S."/>
            <person name="Sagot M.-F."/>
            <person name="Pereira M."/>
            <person name="Stoco P.H."/>
            <person name="Teixeira S.M.R."/>
            <person name="de Mendonca-Neto R.P."/>
            <person name="Maciel T.E.F."/>
            <person name="Mendes T.A.O."/>
            <person name="Urmenyi T.P."/>
            <person name="Teixeira M.M.G."/>
            <person name="de Camargo E.F.P."/>
            <person name="de Sousa W."/>
            <person name="Schenkman S."/>
            <person name="de Vasconcelos A.T.R."/>
        </authorList>
    </citation>
    <scope>NUCLEOTIDE SEQUENCE</scope>
</reference>
<dbReference type="GO" id="GO:0005739">
    <property type="term" value="C:mitochondrion"/>
    <property type="evidence" value="ECO:0007669"/>
    <property type="project" value="TreeGrafter"/>
</dbReference>
<name>S9ULL7_9TRYP</name>
<dbReference type="PANTHER" id="PTHR28524:SF3">
    <property type="entry name" value="SUCCINATE DEHYDROGENASE ASSEMBLY FACTOR 4, MITOCHONDRIAL"/>
    <property type="match status" value="1"/>
</dbReference>
<accession>S9ULL7</accession>
<keyword evidence="5" id="KW-1185">Reference proteome</keyword>
<dbReference type="GO" id="GO:0034553">
    <property type="term" value="P:mitochondrial respiratory chain complex II assembly"/>
    <property type="evidence" value="ECO:0007669"/>
    <property type="project" value="TreeGrafter"/>
</dbReference>
<reference evidence="4 5" key="1">
    <citation type="journal article" date="2013" name="PLoS ONE">
        <title>Predicting the Proteins of Angomonas deanei, Strigomonas culicis and Their Respective Endosymbionts Reveals New Aspects of the Trypanosomatidae Family.</title>
        <authorList>
            <person name="Motta M.C."/>
            <person name="Martins A.C."/>
            <person name="de Souza S.S."/>
            <person name="Catta-Preta C.M."/>
            <person name="Silva R."/>
            <person name="Klein C.C."/>
            <person name="de Almeida L.G."/>
            <person name="de Lima Cunha O."/>
            <person name="Ciapina L.P."/>
            <person name="Brocchi M."/>
            <person name="Colabardini A.C."/>
            <person name="de Araujo Lima B."/>
            <person name="Machado C.R."/>
            <person name="de Almeida Soares C.M."/>
            <person name="Probst C.M."/>
            <person name="de Menezes C.B."/>
            <person name="Thompson C.E."/>
            <person name="Bartholomeu D.C."/>
            <person name="Gradia D.F."/>
            <person name="Pavoni D.P."/>
            <person name="Grisard E.C."/>
            <person name="Fantinatti-Garboggini F."/>
            <person name="Marchini F.K."/>
            <person name="Rodrigues-Luiz G.F."/>
            <person name="Wagner G."/>
            <person name="Goldman G.H."/>
            <person name="Fietto J.L."/>
            <person name="Elias M.C."/>
            <person name="Goldman M.H."/>
            <person name="Sagot M.F."/>
            <person name="Pereira M."/>
            <person name="Stoco P.H."/>
            <person name="de Mendonca-Neto R.P."/>
            <person name="Teixeira S.M."/>
            <person name="Maciel T.E."/>
            <person name="de Oliveira Mendes T.A."/>
            <person name="Urmenyi T.P."/>
            <person name="de Souza W."/>
            <person name="Schenkman S."/>
            <person name="de Vasconcelos A.T."/>
        </authorList>
    </citation>
    <scope>NUCLEOTIDE SEQUENCE [LARGE SCALE GENOMIC DNA]</scope>
</reference>
<dbReference type="EMBL" id="ATMH01003589">
    <property type="protein sequence ID" value="EPY31168.1"/>
    <property type="molecule type" value="Genomic_DNA"/>
</dbReference>
<comment type="caution">
    <text evidence="4">The sequence shown here is derived from an EMBL/GenBank/DDBJ whole genome shotgun (WGS) entry which is preliminary data.</text>
</comment>
<dbReference type="InterPro" id="IPR012875">
    <property type="entry name" value="SDHF4"/>
</dbReference>
<protein>
    <recommendedName>
        <fullName evidence="2">Succinate dehydrogenase assembly factor 4, mitochondrial</fullName>
    </recommendedName>
</protein>
<gene>
    <name evidence="4" type="ORF">STCU_03283</name>
    <name evidence="3" type="ORF">STCU_03589</name>
</gene>
<dbReference type="OrthoDB" id="274783at2759"/>